<keyword evidence="3" id="KW-0482">Metalloprotease</keyword>
<keyword evidence="3" id="KW-0645">Protease</keyword>
<accession>A0ABU0W841</accession>
<dbReference type="Proteomes" id="UP001239019">
    <property type="component" value="Unassembled WGS sequence"/>
</dbReference>
<organism evidence="3 4">
    <name type="scientific">Natronospira bacteriovora</name>
    <dbReference type="NCBI Taxonomy" id="3069753"/>
    <lineage>
        <taxon>Bacteria</taxon>
        <taxon>Pseudomonadati</taxon>
        <taxon>Pseudomonadota</taxon>
        <taxon>Gammaproteobacteria</taxon>
        <taxon>Natronospirales</taxon>
        <taxon>Natronospiraceae</taxon>
        <taxon>Natronospira</taxon>
    </lineage>
</organism>
<evidence type="ECO:0000256" key="1">
    <source>
        <dbReference type="SAM" id="MobiDB-lite"/>
    </source>
</evidence>
<dbReference type="SUPFAM" id="SSF55486">
    <property type="entry name" value="Metalloproteases ('zincins'), catalytic domain"/>
    <property type="match status" value="1"/>
</dbReference>
<protein>
    <submittedName>
        <fullName evidence="3">Zinc-dependent metalloprotease family protein</fullName>
    </submittedName>
</protein>
<dbReference type="InterPro" id="IPR024079">
    <property type="entry name" value="MetalloPept_cat_dom_sf"/>
</dbReference>
<feature type="region of interest" description="Disordered" evidence="1">
    <location>
        <begin position="817"/>
        <end position="845"/>
    </location>
</feature>
<dbReference type="RefSeq" id="WP_306728584.1">
    <property type="nucleotide sequence ID" value="NZ_JAVDDT010000005.1"/>
</dbReference>
<gene>
    <name evidence="3" type="ORF">RBH19_09385</name>
</gene>
<feature type="region of interest" description="Disordered" evidence="1">
    <location>
        <begin position="138"/>
        <end position="161"/>
    </location>
</feature>
<keyword evidence="2" id="KW-0732">Signal</keyword>
<evidence type="ECO:0000313" key="3">
    <source>
        <dbReference type="EMBL" id="MDQ2070088.1"/>
    </source>
</evidence>
<name>A0ABU0W841_9GAMM</name>
<sequence length="875" mass="93042">MMRVLMFLALVACASGLAAQGQPLLFQFDDSQTAALAEHQTAPQPLADQQATAFDVTALLGGGLLNLPDGQLYRLEAMEVRDDGDGTLVWRGHLYDGERRQGSATFTISGQRAAGLFAVGPRRFELVSLSPGLHLLQERDPRHEPPAHHPSGPLRPKGVDGERSLHEVMQKPLGMEAEEKSDGQDPVIDVLVLYTPDAVSYYSGVGGGEPSLRLAIRNALEATNTAYINSESTHRVRLVAQQLFNFNETDDMRDDLRTLTNSGAAQNLRDAYAADLVALIGDHSDTGVCGMAWIKTGLGGSWSDSGYSVTRAFCLGNQTFAHELGHNMGLAHDPSNTDLEPHQLIQEWAYGHRVPGEFRTIMAYGTGCSSCPQIDHFSNPDVLTENGIATGLVDERDNVRVMAYTAEDIAAYREPVATLGEALNASGLDWRTGGGATWLAQEVVTRDDAPVPASGPLFGGESSWIETSLPEPSQVSFDWMTNLDGDFDVALELHVDGVLVDSYFGPAGEWSGTELSAEGFSPTLRWSVRAPEGSGFDNIGRAYLANVSLVDGDAFTGVLYNSLGQGVEDVTVVVEPQAGGEYSGSSNRDGQFGFSVPTATVQAGDVIAFQGPGVVTEERPAEECLGGGGACDQLISGVDRQISGTVSGLFAGESVSLLLFYRVGDDDPVVAENIEVTANAQGVAPFSFDADSVVRYWRIQADVNGYTNRRLTPADGFVVREGNLDDVSLVLEAQAPRILNAATGNVGEDFFEATADIETQGRDQTIRLEYGQDSFGSVVTQNISGNPDEAVPVSFNVSGLSCGSGYQWRMVATSDHGAERTSATRNAQTSACPSGSGGGSSSGCSLAGPDSRLDPLLPLLMILALAGLMARRRLA</sequence>
<reference evidence="3 4" key="1">
    <citation type="submission" date="2023-08" db="EMBL/GenBank/DDBJ databases">
        <title>Whole-genome sequencing of halo(alkali)philic microorganisms from hypersaline lakes.</title>
        <authorList>
            <person name="Sorokin D.Y."/>
            <person name="Abbas B."/>
            <person name="Merkel A.Y."/>
        </authorList>
    </citation>
    <scope>NUCLEOTIDE SEQUENCE [LARGE SCALE GENOMIC DNA]</scope>
    <source>
        <strain evidence="3 4">AB-CW4</strain>
    </source>
</reference>
<keyword evidence="3" id="KW-0378">Hydrolase</keyword>
<keyword evidence="4" id="KW-1185">Reference proteome</keyword>
<proteinExistence type="predicted"/>
<dbReference type="NCBIfam" id="NF033191">
    <property type="entry name" value="JDVT-CTERM"/>
    <property type="match status" value="1"/>
</dbReference>
<feature type="compositionally biased region" description="Basic and acidic residues" evidence="1">
    <location>
        <begin position="138"/>
        <end position="147"/>
    </location>
</feature>
<feature type="chain" id="PRO_5046156866" evidence="2">
    <location>
        <begin position="19"/>
        <end position="875"/>
    </location>
</feature>
<evidence type="ECO:0000313" key="4">
    <source>
        <dbReference type="Proteomes" id="UP001239019"/>
    </source>
</evidence>
<dbReference type="EMBL" id="JAVDDT010000005">
    <property type="protein sequence ID" value="MDQ2070088.1"/>
    <property type="molecule type" value="Genomic_DNA"/>
</dbReference>
<dbReference type="Pfam" id="PF13582">
    <property type="entry name" value="Reprolysin_3"/>
    <property type="match status" value="1"/>
</dbReference>
<comment type="caution">
    <text evidence="3">The sequence shown here is derived from an EMBL/GenBank/DDBJ whole genome shotgun (WGS) entry which is preliminary data.</text>
</comment>
<feature type="signal peptide" evidence="2">
    <location>
        <begin position="1"/>
        <end position="18"/>
    </location>
</feature>
<dbReference type="GO" id="GO:0008237">
    <property type="term" value="F:metallopeptidase activity"/>
    <property type="evidence" value="ECO:0007669"/>
    <property type="project" value="UniProtKB-KW"/>
</dbReference>
<dbReference type="Gene3D" id="3.40.390.10">
    <property type="entry name" value="Collagenase (Catalytic Domain)"/>
    <property type="match status" value="1"/>
</dbReference>
<evidence type="ECO:0000256" key="2">
    <source>
        <dbReference type="SAM" id="SignalP"/>
    </source>
</evidence>